<reference evidence="2" key="2">
    <citation type="submission" date="2017-06" db="EMBL/GenBank/DDBJ databases">
        <title>WGS assembly of Brachypodium distachyon.</title>
        <authorList>
            <consortium name="The International Brachypodium Initiative"/>
            <person name="Lucas S."/>
            <person name="Harmon-Smith M."/>
            <person name="Lail K."/>
            <person name="Tice H."/>
            <person name="Grimwood J."/>
            <person name="Bruce D."/>
            <person name="Barry K."/>
            <person name="Shu S."/>
            <person name="Lindquist E."/>
            <person name="Wang M."/>
            <person name="Pitluck S."/>
            <person name="Vogel J.P."/>
            <person name="Garvin D.F."/>
            <person name="Mockler T.C."/>
            <person name="Schmutz J."/>
            <person name="Rokhsar D."/>
            <person name="Bevan M.W."/>
        </authorList>
    </citation>
    <scope>NUCLEOTIDE SEQUENCE</scope>
    <source>
        <strain evidence="2">Bd21</strain>
    </source>
</reference>
<evidence type="ECO:0000313" key="2">
    <source>
        <dbReference type="EMBL" id="KQK11246.1"/>
    </source>
</evidence>
<dbReference type="Proteomes" id="UP000008810">
    <property type="component" value="Chromosome 2"/>
</dbReference>
<dbReference type="EMBL" id="CM000881">
    <property type="protein sequence ID" value="KQK11246.1"/>
    <property type="molecule type" value="Genomic_DNA"/>
</dbReference>
<name>A0A0Q3N3K2_BRADI</name>
<dbReference type="AlphaFoldDB" id="A0A0Q3N3K2"/>
<proteinExistence type="predicted"/>
<reference evidence="2 3" key="1">
    <citation type="journal article" date="2010" name="Nature">
        <title>Genome sequencing and analysis of the model grass Brachypodium distachyon.</title>
        <authorList>
            <consortium name="International Brachypodium Initiative"/>
        </authorList>
    </citation>
    <scope>NUCLEOTIDE SEQUENCE [LARGE SCALE GENOMIC DNA]</scope>
    <source>
        <strain evidence="2 3">Bd21</strain>
    </source>
</reference>
<gene>
    <name evidence="2" type="ORF">BRADI_2g58991v3</name>
</gene>
<reference evidence="3" key="3">
    <citation type="submission" date="2018-08" db="UniProtKB">
        <authorList>
            <consortium name="EnsemblPlants"/>
        </authorList>
    </citation>
    <scope>IDENTIFICATION</scope>
    <source>
        <strain evidence="3">cv. Bd21</strain>
    </source>
</reference>
<protein>
    <submittedName>
        <fullName evidence="2 3">Uncharacterized protein</fullName>
    </submittedName>
</protein>
<feature type="compositionally biased region" description="Pro residues" evidence="1">
    <location>
        <begin position="94"/>
        <end position="104"/>
    </location>
</feature>
<dbReference type="Gramene" id="KQK11246">
    <property type="protein sequence ID" value="KQK11246"/>
    <property type="gene ID" value="BRADI_2g58991v3"/>
</dbReference>
<accession>A0A0Q3N3K2</accession>
<feature type="compositionally biased region" description="Pro residues" evidence="1">
    <location>
        <begin position="201"/>
        <end position="211"/>
    </location>
</feature>
<keyword evidence="4" id="KW-1185">Reference proteome</keyword>
<dbReference type="EnsemblPlants" id="KQK11246">
    <property type="protein sequence ID" value="KQK11246"/>
    <property type="gene ID" value="BRADI_2g58991v3"/>
</dbReference>
<feature type="compositionally biased region" description="Basic and acidic residues" evidence="1">
    <location>
        <begin position="140"/>
        <end position="151"/>
    </location>
</feature>
<sequence>MASPPKAATANAGPREQNPSPTIAHLPRPPPRPPRRRRGVLTPSPLTSASCAAHTRPPSSQPAGRPPRTSHPAPSSTEEPRRLPSSDLGMRPQIPAPSPTPQRPNQPQCKEPTRREAAAAPEAAALASHAGDPVAAEIDADPHRAPGEKPPHYLWQWGPPPPWQSGRRRRQGEVRPRPSNFDSLPPARLQHRLSPRIPIEQPRPPSAPLPPFVAAVRSPC</sequence>
<evidence type="ECO:0000256" key="1">
    <source>
        <dbReference type="SAM" id="MobiDB-lite"/>
    </source>
</evidence>
<evidence type="ECO:0000313" key="3">
    <source>
        <dbReference type="EnsemblPlants" id="KQK11246"/>
    </source>
</evidence>
<organism evidence="2">
    <name type="scientific">Brachypodium distachyon</name>
    <name type="common">Purple false brome</name>
    <name type="synonym">Trachynia distachya</name>
    <dbReference type="NCBI Taxonomy" id="15368"/>
    <lineage>
        <taxon>Eukaryota</taxon>
        <taxon>Viridiplantae</taxon>
        <taxon>Streptophyta</taxon>
        <taxon>Embryophyta</taxon>
        <taxon>Tracheophyta</taxon>
        <taxon>Spermatophyta</taxon>
        <taxon>Magnoliopsida</taxon>
        <taxon>Liliopsida</taxon>
        <taxon>Poales</taxon>
        <taxon>Poaceae</taxon>
        <taxon>BOP clade</taxon>
        <taxon>Pooideae</taxon>
        <taxon>Stipodae</taxon>
        <taxon>Brachypodieae</taxon>
        <taxon>Brachypodium</taxon>
    </lineage>
</organism>
<feature type="region of interest" description="Disordered" evidence="1">
    <location>
        <begin position="1"/>
        <end position="220"/>
    </location>
</feature>
<dbReference type="InParanoid" id="A0A0Q3N3K2"/>
<evidence type="ECO:0000313" key="4">
    <source>
        <dbReference type="Proteomes" id="UP000008810"/>
    </source>
</evidence>
<feature type="compositionally biased region" description="Low complexity" evidence="1">
    <location>
        <begin position="118"/>
        <end position="130"/>
    </location>
</feature>